<organism evidence="2 3">
    <name type="scientific">Paragonimus skrjabini miyazakii</name>
    <dbReference type="NCBI Taxonomy" id="59628"/>
    <lineage>
        <taxon>Eukaryota</taxon>
        <taxon>Metazoa</taxon>
        <taxon>Spiralia</taxon>
        <taxon>Lophotrochozoa</taxon>
        <taxon>Platyhelminthes</taxon>
        <taxon>Trematoda</taxon>
        <taxon>Digenea</taxon>
        <taxon>Plagiorchiida</taxon>
        <taxon>Troglotremata</taxon>
        <taxon>Troglotrematidae</taxon>
        <taxon>Paragonimus</taxon>
    </lineage>
</organism>
<evidence type="ECO:0000313" key="3">
    <source>
        <dbReference type="Proteomes" id="UP000822476"/>
    </source>
</evidence>
<evidence type="ECO:0008006" key="4">
    <source>
        <dbReference type="Google" id="ProtNLM"/>
    </source>
</evidence>
<evidence type="ECO:0000313" key="2">
    <source>
        <dbReference type="EMBL" id="KAF7240383.1"/>
    </source>
</evidence>
<dbReference type="AlphaFoldDB" id="A0A8S9YIX9"/>
<keyword evidence="3" id="KW-1185">Reference proteome</keyword>
<feature type="transmembrane region" description="Helical" evidence="1">
    <location>
        <begin position="100"/>
        <end position="118"/>
    </location>
</feature>
<keyword evidence="1" id="KW-0472">Membrane</keyword>
<dbReference type="OrthoDB" id="411535at2759"/>
<dbReference type="Proteomes" id="UP000822476">
    <property type="component" value="Unassembled WGS sequence"/>
</dbReference>
<accession>A0A8S9YIX9</accession>
<sequence length="190" mass="21676">MGTNDGIKNNCHIPRTFADDSQRDELHHRFSQIGGPDEIDIPAMNYSFTSFGWQNLNISDSLLDAIYSIPWRNEPWLFVVAAFHVCIMLLSVLQRAHPDFLGFILFGLLGGCLCSPWLNELAATHWRVFATDQYFDSHGFFILCIWSGPILINAVLITILLLLQVSQLLVEKKRLEWNAGAREKSEKKKL</sequence>
<keyword evidence="1" id="KW-0812">Transmembrane</keyword>
<dbReference type="Pfam" id="PF14770">
    <property type="entry name" value="TMEM18"/>
    <property type="match status" value="1"/>
</dbReference>
<keyword evidence="1" id="KW-1133">Transmembrane helix</keyword>
<proteinExistence type="predicted"/>
<evidence type="ECO:0000256" key="1">
    <source>
        <dbReference type="SAM" id="Phobius"/>
    </source>
</evidence>
<gene>
    <name evidence="2" type="ORF">EG68_12009</name>
</gene>
<dbReference type="InterPro" id="IPR026721">
    <property type="entry name" value="TMEM18"/>
</dbReference>
<protein>
    <recommendedName>
        <fullName evidence="4">Transmembrane protein 18</fullName>
    </recommendedName>
</protein>
<name>A0A8S9YIX9_9TREM</name>
<dbReference type="EMBL" id="JTDE01007228">
    <property type="protein sequence ID" value="KAF7240383.1"/>
    <property type="molecule type" value="Genomic_DNA"/>
</dbReference>
<feature type="transmembrane region" description="Helical" evidence="1">
    <location>
        <begin position="138"/>
        <end position="163"/>
    </location>
</feature>
<reference evidence="2" key="1">
    <citation type="submission" date="2019-07" db="EMBL/GenBank/DDBJ databases">
        <title>Annotation for the trematode Paragonimus miyazaki's.</title>
        <authorList>
            <person name="Choi Y.-J."/>
        </authorList>
    </citation>
    <scope>NUCLEOTIDE SEQUENCE</scope>
    <source>
        <strain evidence="2">Japan</strain>
    </source>
</reference>
<feature type="transmembrane region" description="Helical" evidence="1">
    <location>
        <begin position="76"/>
        <end position="93"/>
    </location>
</feature>
<comment type="caution">
    <text evidence="2">The sequence shown here is derived from an EMBL/GenBank/DDBJ whole genome shotgun (WGS) entry which is preliminary data.</text>
</comment>